<dbReference type="GO" id="GO:0008422">
    <property type="term" value="F:beta-glucosidase activity"/>
    <property type="evidence" value="ECO:0007669"/>
    <property type="project" value="TreeGrafter"/>
</dbReference>
<dbReference type="InterPro" id="IPR036962">
    <property type="entry name" value="Glyco_hydro_3_N_sf"/>
</dbReference>
<name>A0A3N5D8R9_9SPHN</name>
<feature type="domain" description="ExoP galactose-binding-like" evidence="4">
    <location>
        <begin position="670"/>
        <end position="768"/>
    </location>
</feature>
<evidence type="ECO:0000256" key="1">
    <source>
        <dbReference type="ARBA" id="ARBA00022801"/>
    </source>
</evidence>
<proteinExistence type="predicted"/>
<dbReference type="Pfam" id="PF01915">
    <property type="entry name" value="Glyco_hydro_3_C"/>
    <property type="match status" value="1"/>
</dbReference>
<dbReference type="EMBL" id="RPFZ01000001">
    <property type="protein sequence ID" value="RPF71038.1"/>
    <property type="molecule type" value="Genomic_DNA"/>
</dbReference>
<comment type="caution">
    <text evidence="5">The sequence shown here is derived from an EMBL/GenBank/DDBJ whole genome shotgun (WGS) entry which is preliminary data.</text>
</comment>
<dbReference type="Pfam" id="PF18559">
    <property type="entry name" value="Exop_C"/>
    <property type="match status" value="1"/>
</dbReference>
<dbReference type="PANTHER" id="PTHR30620">
    <property type="entry name" value="PERIPLASMIC BETA-GLUCOSIDASE-RELATED"/>
    <property type="match status" value="1"/>
</dbReference>
<dbReference type="InterPro" id="IPR036881">
    <property type="entry name" value="Glyco_hydro_3_C_sf"/>
</dbReference>
<evidence type="ECO:0000259" key="4">
    <source>
        <dbReference type="Pfam" id="PF18559"/>
    </source>
</evidence>
<protein>
    <submittedName>
        <fullName evidence="5">Glycoside hydrolase family 3 protein</fullName>
    </submittedName>
</protein>
<evidence type="ECO:0000313" key="5">
    <source>
        <dbReference type="EMBL" id="RPF71038.1"/>
    </source>
</evidence>
<dbReference type="GO" id="GO:0009251">
    <property type="term" value="P:glucan catabolic process"/>
    <property type="evidence" value="ECO:0007669"/>
    <property type="project" value="TreeGrafter"/>
</dbReference>
<organism evidence="5 6">
    <name type="scientific">Aurantiacibacter spongiae</name>
    <dbReference type="NCBI Taxonomy" id="2488860"/>
    <lineage>
        <taxon>Bacteria</taxon>
        <taxon>Pseudomonadati</taxon>
        <taxon>Pseudomonadota</taxon>
        <taxon>Alphaproteobacteria</taxon>
        <taxon>Sphingomonadales</taxon>
        <taxon>Erythrobacteraceae</taxon>
        <taxon>Aurantiacibacter</taxon>
    </lineage>
</organism>
<dbReference type="InterPro" id="IPR002772">
    <property type="entry name" value="Glyco_hydro_3_C"/>
</dbReference>
<dbReference type="PANTHER" id="PTHR30620:SF77">
    <property type="entry name" value="LYSOSOMAL BETA GLUCOSIDASE-LIKE"/>
    <property type="match status" value="1"/>
</dbReference>
<dbReference type="Gene3D" id="3.40.50.1700">
    <property type="entry name" value="Glycoside hydrolase family 3 C-terminal domain"/>
    <property type="match status" value="1"/>
</dbReference>
<feature type="domain" description="Glycoside hydrolase family 3 N-terminal" evidence="2">
    <location>
        <begin position="47"/>
        <end position="370"/>
    </location>
</feature>
<dbReference type="SUPFAM" id="SSF52279">
    <property type="entry name" value="Beta-D-glucan exohydrolase, C-terminal domain"/>
    <property type="match status" value="1"/>
</dbReference>
<dbReference type="InterPro" id="IPR051915">
    <property type="entry name" value="Cellulose_Degrad_GH3"/>
</dbReference>
<dbReference type="InterPro" id="IPR017853">
    <property type="entry name" value="GH"/>
</dbReference>
<feature type="domain" description="Glycoside hydrolase family 3 C-terminal" evidence="3">
    <location>
        <begin position="411"/>
        <end position="599"/>
    </location>
</feature>
<dbReference type="PRINTS" id="PR00133">
    <property type="entry name" value="GLHYDRLASE3"/>
</dbReference>
<evidence type="ECO:0000259" key="2">
    <source>
        <dbReference type="Pfam" id="PF00933"/>
    </source>
</evidence>
<gene>
    <name evidence="5" type="ORF">EG799_04980</name>
</gene>
<dbReference type="Gene3D" id="2.60.120.430">
    <property type="entry name" value="Galactose-binding lectin"/>
    <property type="match status" value="1"/>
</dbReference>
<keyword evidence="6" id="KW-1185">Reference proteome</keyword>
<dbReference type="SUPFAM" id="SSF51445">
    <property type="entry name" value="(Trans)glycosidases"/>
    <property type="match status" value="1"/>
</dbReference>
<dbReference type="RefSeq" id="WP_123879100.1">
    <property type="nucleotide sequence ID" value="NZ_RPFZ01000001.1"/>
</dbReference>
<dbReference type="InterPro" id="IPR041443">
    <property type="entry name" value="Exop_C"/>
</dbReference>
<reference evidence="5 6" key="1">
    <citation type="submission" date="2018-11" db="EMBL/GenBank/DDBJ databases">
        <title>Erythrobacter spongiae sp. nov., isolated from a marine sponge.</title>
        <authorList>
            <person name="Zhuang L."/>
            <person name="Luo L."/>
        </authorList>
    </citation>
    <scope>NUCLEOTIDE SEQUENCE [LARGE SCALE GENOMIC DNA]</scope>
    <source>
        <strain evidence="5 6">HN-E23</strain>
    </source>
</reference>
<dbReference type="AlphaFoldDB" id="A0A3N5D8R9"/>
<sequence length="800" mass="83003">MAMMLGVGTGLTGCATVPAETGHVDQAAASGDRFDTAVTDLLSRMSIESKVAQIIMPDISTITPADMERYRFGMYLNGGNSGPGGDDLAPARDYLELADAMWAASTRARTDGEPVIPTLWATDAVHGHANVPGATVFPHNIGLGAANDPELMRRIGAATAAEITVTGIDWTFAPTLAVVTDTRWGRTYESFSSDPAIVGSLGAAMITGLQGETGSAEFLDQSHVIATAKHWFGDGGTGGLDQGDTTGDLSDLIALHAAPYAPAFDAGVASVMASFSSINGKKMHGNGRLLDGLLRDSMGFDGVTVGDWNGHGQVEGCTDSDCAAALMAGLDVFMVPEQWRALYDTTIAQVRDGTIPMWRLNEAAGRMLRLKMAYGAFDKPAPSQRELGGKFDRLGSGAHRAVAREAVRKSLVLLENNGVLPIGSGVRVLVAGEAADNVVQQSGGWTVTWQGGGDLTEANLPGATSIYDGIAEAMARGGGEATLSASGDYARRPDVAIVVFGEDPYAEFEGDRPDNLMEGTDGLALLTRYREAGIPTVAVLLSGRPLWMNREIAMADAFVAAWLPGSEGAGVADVLIGDAEGRARTDFSGRLPFAWPADCTAGASSLLGRGAGLSYADSPMQLDVATDCAELSRGSGNTLAIFERGLVRGVNATALAGGVRTDLPGLRGESADGALSATGVDLNAQEDARGITFTVPASITFDFADVGRVPPDAVLDLTYLVSDRPTGNVTLRAEGRTVDLTSTLVRGQGKGVRTARVPLSCLGEGDIDAITLSADGPAQLVIAGMTLVSHTGETECTGPF</sequence>
<dbReference type="Gene3D" id="3.20.20.300">
    <property type="entry name" value="Glycoside hydrolase, family 3, N-terminal domain"/>
    <property type="match status" value="1"/>
</dbReference>
<dbReference type="InterPro" id="IPR001764">
    <property type="entry name" value="Glyco_hydro_3_N"/>
</dbReference>
<evidence type="ECO:0000259" key="3">
    <source>
        <dbReference type="Pfam" id="PF01915"/>
    </source>
</evidence>
<evidence type="ECO:0000313" key="6">
    <source>
        <dbReference type="Proteomes" id="UP000275232"/>
    </source>
</evidence>
<accession>A0A3N5D8R9</accession>
<dbReference type="Proteomes" id="UP000275232">
    <property type="component" value="Unassembled WGS sequence"/>
</dbReference>
<dbReference type="OrthoDB" id="9781691at2"/>
<keyword evidence="1 5" id="KW-0378">Hydrolase</keyword>
<dbReference type="Pfam" id="PF00933">
    <property type="entry name" value="Glyco_hydro_3"/>
    <property type="match status" value="1"/>
</dbReference>